<dbReference type="EMBL" id="CAJJDM010000108">
    <property type="protein sequence ID" value="CAD8097818.1"/>
    <property type="molecule type" value="Genomic_DNA"/>
</dbReference>
<comment type="caution">
    <text evidence="1">The sequence shown here is derived from an EMBL/GenBank/DDBJ whole genome shotgun (WGS) entry which is preliminary data.</text>
</comment>
<accession>A0A8S1P498</accession>
<proteinExistence type="predicted"/>
<evidence type="ECO:0000313" key="1">
    <source>
        <dbReference type="EMBL" id="CAD8097818.1"/>
    </source>
</evidence>
<gene>
    <name evidence="1" type="ORF">PPRIM_AZ9-3.1.T1050051</name>
</gene>
<keyword evidence="2" id="KW-1185">Reference proteome</keyword>
<protein>
    <submittedName>
        <fullName evidence="1">Uncharacterized protein</fullName>
    </submittedName>
</protein>
<reference evidence="1" key="1">
    <citation type="submission" date="2021-01" db="EMBL/GenBank/DDBJ databases">
        <authorList>
            <consortium name="Genoscope - CEA"/>
            <person name="William W."/>
        </authorList>
    </citation>
    <scope>NUCLEOTIDE SEQUENCE</scope>
</reference>
<name>A0A8S1P498_PARPR</name>
<organism evidence="1 2">
    <name type="scientific">Paramecium primaurelia</name>
    <dbReference type="NCBI Taxonomy" id="5886"/>
    <lineage>
        <taxon>Eukaryota</taxon>
        <taxon>Sar</taxon>
        <taxon>Alveolata</taxon>
        <taxon>Ciliophora</taxon>
        <taxon>Intramacronucleata</taxon>
        <taxon>Oligohymenophorea</taxon>
        <taxon>Peniculida</taxon>
        <taxon>Parameciidae</taxon>
        <taxon>Paramecium</taxon>
    </lineage>
</organism>
<evidence type="ECO:0000313" key="2">
    <source>
        <dbReference type="Proteomes" id="UP000688137"/>
    </source>
</evidence>
<sequence length="74" mass="8979">MLKFLQELFFSIQEVDIKFGLIKFVSLDQLTLKYFSYELMKQLDELKIPYLNCDINNFLIFSKMEKILNKRSIF</sequence>
<dbReference type="Proteomes" id="UP000688137">
    <property type="component" value="Unassembled WGS sequence"/>
</dbReference>
<dbReference type="AlphaFoldDB" id="A0A8S1P498"/>